<accession>A0A8S4BU34</accession>
<dbReference type="EMBL" id="CAJVAF010000104">
    <property type="protein sequence ID" value="CAG7590435.1"/>
    <property type="molecule type" value="Genomic_DNA"/>
</dbReference>
<dbReference type="AlphaFoldDB" id="A0A8S4BU34"/>
<proteinExistence type="predicted"/>
<sequence length="43" mass="4615">MKTVEEFEADIAIAYSLNLGTDPVQIKTQGELEAGVNNASYIA</sequence>
<organism evidence="1 2">
    <name type="scientific">Hyalomma marginatum</name>
    <dbReference type="NCBI Taxonomy" id="34627"/>
    <lineage>
        <taxon>Eukaryota</taxon>
        <taxon>Metazoa</taxon>
        <taxon>Ecdysozoa</taxon>
        <taxon>Arthropoda</taxon>
        <taxon>Chelicerata</taxon>
        <taxon>Arachnida</taxon>
        <taxon>Acari</taxon>
        <taxon>Parasitiformes</taxon>
        <taxon>Ixodida</taxon>
        <taxon>Ixodoidea</taxon>
        <taxon>Ixodidae</taxon>
        <taxon>Hyalomminae</taxon>
        <taxon>Hyalomma</taxon>
    </lineage>
</organism>
<evidence type="ECO:0000313" key="2">
    <source>
        <dbReference type="Proteomes" id="UP000837675"/>
    </source>
</evidence>
<keyword evidence="2" id="KW-1185">Reference proteome</keyword>
<evidence type="ECO:0000313" key="1">
    <source>
        <dbReference type="EMBL" id="CAG7590435.1"/>
    </source>
</evidence>
<reference evidence="1" key="1">
    <citation type="submission" date="2021-06" db="EMBL/GenBank/DDBJ databases">
        <authorList>
            <person name="Nardi T."/>
            <person name="Nardi T."/>
        </authorList>
    </citation>
    <scope>NUCLEOTIDE SEQUENCE</scope>
</reference>
<protein>
    <submittedName>
        <fullName evidence="1">Uncharacterized protein</fullName>
    </submittedName>
</protein>
<name>A0A8S4BU34_9ACAR</name>
<gene>
    <name evidence="1" type="ORF">MHYMCMPASI_00304</name>
</gene>
<dbReference type="Proteomes" id="UP000837675">
    <property type="component" value="Unassembled WGS sequence"/>
</dbReference>
<comment type="caution">
    <text evidence="1">The sequence shown here is derived from an EMBL/GenBank/DDBJ whole genome shotgun (WGS) entry which is preliminary data.</text>
</comment>